<name>A0ABM9BVK8_9BACL</name>
<dbReference type="Gene3D" id="3.40.1000.10">
    <property type="entry name" value="Mog1/PsbP, alpha/beta/alpha sandwich"/>
    <property type="match status" value="1"/>
</dbReference>
<organism evidence="2 3">
    <name type="scientific">Paenibacillus plantiphilus</name>
    <dbReference type="NCBI Taxonomy" id="2905650"/>
    <lineage>
        <taxon>Bacteria</taxon>
        <taxon>Bacillati</taxon>
        <taxon>Bacillota</taxon>
        <taxon>Bacilli</taxon>
        <taxon>Bacillales</taxon>
        <taxon>Paenibacillaceae</taxon>
        <taxon>Paenibacillus</taxon>
    </lineage>
</organism>
<feature type="transmembrane region" description="Helical" evidence="1">
    <location>
        <begin position="12"/>
        <end position="30"/>
    </location>
</feature>
<reference evidence="2" key="1">
    <citation type="submission" date="2022-01" db="EMBL/GenBank/DDBJ databases">
        <authorList>
            <person name="Criscuolo A."/>
        </authorList>
    </citation>
    <scope>NUCLEOTIDE SEQUENCE</scope>
    <source>
        <strain evidence="2">CIP111893</strain>
    </source>
</reference>
<gene>
    <name evidence="2" type="ORF">PAECIP111893_00735</name>
</gene>
<dbReference type="EMBL" id="CAKMMF010000003">
    <property type="protein sequence ID" value="CAH1195650.1"/>
    <property type="molecule type" value="Genomic_DNA"/>
</dbReference>
<proteinExistence type="predicted"/>
<keyword evidence="1" id="KW-0812">Transmembrane</keyword>
<protein>
    <submittedName>
        <fullName evidence="2">Uncharacterized protein</fullName>
    </submittedName>
</protein>
<sequence length="287" mass="31959">MFGFKRARYKEQFIFIVIVIIILLMALYSGDSDSKPADISSEQGVARENNEELSAAGGNIEGKDAQAADNQEPGLVLQDEETTTAKQLPKTIIDEPKEIVVSDDESRMQIKLPYGWSNLSGYNNAAAIQAAKISSLSSMLVIAENKKLLREHTTTGDYHKLVTEKWLSRIENGIASEPTELQLNGLSAVQSDIFCTINDTDIIIVVYVLESENHFYQLTFFSRDFAIKQNRDIFNEAASSFKVLQDHEADNAPVQADSSTSGSHDDMKLPLDWMEIMQVASRASDRQ</sequence>
<accession>A0ABM9BVK8</accession>
<keyword evidence="3" id="KW-1185">Reference proteome</keyword>
<comment type="caution">
    <text evidence="2">The sequence shown here is derived from an EMBL/GenBank/DDBJ whole genome shotgun (WGS) entry which is preliminary data.</text>
</comment>
<dbReference type="Proteomes" id="UP000838686">
    <property type="component" value="Unassembled WGS sequence"/>
</dbReference>
<evidence type="ECO:0000313" key="2">
    <source>
        <dbReference type="EMBL" id="CAH1195650.1"/>
    </source>
</evidence>
<keyword evidence="1" id="KW-0472">Membrane</keyword>
<dbReference type="RefSeq" id="WP_236339027.1">
    <property type="nucleotide sequence ID" value="NZ_CAKMMF010000003.1"/>
</dbReference>
<evidence type="ECO:0000313" key="3">
    <source>
        <dbReference type="Proteomes" id="UP000838686"/>
    </source>
</evidence>
<evidence type="ECO:0000256" key="1">
    <source>
        <dbReference type="SAM" id="Phobius"/>
    </source>
</evidence>
<keyword evidence="1" id="KW-1133">Transmembrane helix</keyword>